<evidence type="ECO:0000259" key="15">
    <source>
        <dbReference type="PROSITE" id="PS51456"/>
    </source>
</evidence>
<dbReference type="PANTHER" id="PTHR46049:SF9">
    <property type="entry name" value="MYOSIN X,-LIKE 1"/>
    <property type="match status" value="1"/>
</dbReference>
<dbReference type="PRINTS" id="PR00193">
    <property type="entry name" value="MYOSINHEAVY"/>
</dbReference>
<dbReference type="PANTHER" id="PTHR46049">
    <property type="entry name" value="AGAP003327-PA"/>
    <property type="match status" value="1"/>
</dbReference>
<dbReference type="GO" id="GO:0003779">
    <property type="term" value="F:actin binding"/>
    <property type="evidence" value="ECO:0007669"/>
    <property type="project" value="UniProtKB-KW"/>
</dbReference>
<dbReference type="InterPro" id="IPR051724">
    <property type="entry name" value="Actin_motor_Myosin"/>
</dbReference>
<feature type="binding site" evidence="9">
    <location>
        <begin position="159"/>
        <end position="166"/>
    </location>
    <ligand>
        <name>ATP</name>
        <dbReference type="ChEBI" id="CHEBI:30616"/>
    </ligand>
</feature>
<dbReference type="InterPro" id="IPR036961">
    <property type="entry name" value="Kinesin_motor_dom_sf"/>
</dbReference>
<dbReference type="InterPro" id="IPR000299">
    <property type="entry name" value="FERM_domain"/>
</dbReference>
<feature type="compositionally biased region" description="Acidic residues" evidence="10">
    <location>
        <begin position="1082"/>
        <end position="1094"/>
    </location>
</feature>
<dbReference type="Gene3D" id="3.10.20.90">
    <property type="entry name" value="Phosphatidylinositol 3-kinase Catalytic Subunit, Chain A, domain 1"/>
    <property type="match status" value="1"/>
</dbReference>
<accession>A0A3P9AWA4</accession>
<keyword evidence="7 9" id="KW-0505">Motor protein</keyword>
<reference evidence="16" key="2">
    <citation type="submission" date="2025-08" db="UniProtKB">
        <authorList>
            <consortium name="Ensembl"/>
        </authorList>
    </citation>
    <scope>IDENTIFICATION</scope>
</reference>
<evidence type="ECO:0000256" key="4">
    <source>
        <dbReference type="ARBA" id="ARBA00022741"/>
    </source>
</evidence>
<feature type="domain" description="PH" evidence="11">
    <location>
        <begin position="1143"/>
        <end position="1229"/>
    </location>
</feature>
<feature type="compositionally biased region" description="Acidic residues" evidence="10">
    <location>
        <begin position="1024"/>
        <end position="1035"/>
    </location>
</feature>
<dbReference type="CDD" id="cd13202">
    <property type="entry name" value="FERM_C_MyoX"/>
    <property type="match status" value="1"/>
</dbReference>
<feature type="domain" description="Ras-associating" evidence="13">
    <location>
        <begin position="1622"/>
        <end position="1732"/>
    </location>
</feature>
<dbReference type="CDD" id="cd14873">
    <property type="entry name" value="MYSc_Myo10"/>
    <property type="match status" value="1"/>
</dbReference>
<evidence type="ECO:0000259" key="14">
    <source>
        <dbReference type="PROSITE" id="PS51016"/>
    </source>
</evidence>
<dbReference type="Proteomes" id="UP000265160">
    <property type="component" value="LG19"/>
</dbReference>
<keyword evidence="4 9" id="KW-0547">Nucleotide-binding</keyword>
<dbReference type="InterPro" id="IPR038185">
    <property type="entry name" value="MyTH4_dom_sf"/>
</dbReference>
<dbReference type="PROSITE" id="PS51456">
    <property type="entry name" value="MYOSIN_MOTOR"/>
    <property type="match status" value="1"/>
</dbReference>
<dbReference type="Pfam" id="PF21989">
    <property type="entry name" value="RA_2"/>
    <property type="match status" value="1"/>
</dbReference>
<feature type="compositionally biased region" description="Basic and acidic residues" evidence="10">
    <location>
        <begin position="845"/>
        <end position="858"/>
    </location>
</feature>
<dbReference type="GO" id="GO:0005524">
    <property type="term" value="F:ATP binding"/>
    <property type="evidence" value="ECO:0007669"/>
    <property type="project" value="UniProtKB-UniRule"/>
</dbReference>
<name>A0A3P9AWA4_9CICH</name>
<evidence type="ECO:0000256" key="6">
    <source>
        <dbReference type="ARBA" id="ARBA00023123"/>
    </source>
</evidence>
<dbReference type="PROSITE" id="PS50096">
    <property type="entry name" value="IQ"/>
    <property type="match status" value="2"/>
</dbReference>
<dbReference type="Gene3D" id="6.20.240.20">
    <property type="match status" value="1"/>
</dbReference>
<dbReference type="Gene3D" id="3.40.850.10">
    <property type="entry name" value="Kinesin motor domain"/>
    <property type="match status" value="1"/>
</dbReference>
<dbReference type="Gene3D" id="1.10.10.820">
    <property type="match status" value="1"/>
</dbReference>
<dbReference type="InterPro" id="IPR031971">
    <property type="entry name" value="MYO10_CC"/>
</dbReference>
<dbReference type="SMART" id="SM00233">
    <property type="entry name" value="PH"/>
    <property type="match status" value="2"/>
</dbReference>
<keyword evidence="17" id="KW-1185">Reference proteome</keyword>
<dbReference type="SMART" id="SM00242">
    <property type="entry name" value="MYSc"/>
    <property type="match status" value="1"/>
</dbReference>
<dbReference type="InterPro" id="IPR000159">
    <property type="entry name" value="RA_dom"/>
</dbReference>
<dbReference type="PROSITE" id="PS50003">
    <property type="entry name" value="PH_DOMAIN"/>
    <property type="match status" value="2"/>
</dbReference>
<evidence type="ECO:0000256" key="1">
    <source>
        <dbReference type="ARBA" id="ARBA00004496"/>
    </source>
</evidence>
<evidence type="ECO:0000256" key="10">
    <source>
        <dbReference type="SAM" id="MobiDB-lite"/>
    </source>
</evidence>
<feature type="domain" description="Myosin motor" evidence="15">
    <location>
        <begin position="65"/>
        <end position="739"/>
    </location>
</feature>
<feature type="domain" description="PH" evidence="11">
    <location>
        <begin position="1311"/>
        <end position="1416"/>
    </location>
</feature>
<dbReference type="InterPro" id="IPR011993">
    <property type="entry name" value="PH-like_dom_sf"/>
</dbReference>
<dbReference type="GO" id="GO:0048675">
    <property type="term" value="P:axon extension"/>
    <property type="evidence" value="ECO:0007669"/>
    <property type="project" value="Ensembl"/>
</dbReference>
<dbReference type="InterPro" id="IPR014352">
    <property type="entry name" value="FERM/acyl-CoA-bd_prot_sf"/>
</dbReference>
<dbReference type="SUPFAM" id="SSF52540">
    <property type="entry name" value="P-loop containing nucleoside triphosphate hydrolases"/>
    <property type="match status" value="1"/>
</dbReference>
<dbReference type="InterPro" id="IPR019748">
    <property type="entry name" value="FERM_central"/>
</dbReference>
<dbReference type="GO" id="GO:0005737">
    <property type="term" value="C:cytoplasm"/>
    <property type="evidence" value="ECO:0007669"/>
    <property type="project" value="UniProtKB-SubCell"/>
</dbReference>
<dbReference type="InterPro" id="IPR000857">
    <property type="entry name" value="MyTH4_dom"/>
</dbReference>
<protein>
    <submittedName>
        <fullName evidence="16">Myosin X, like 1</fullName>
    </submittedName>
</protein>
<evidence type="ECO:0000256" key="3">
    <source>
        <dbReference type="ARBA" id="ARBA00022490"/>
    </source>
</evidence>
<reference evidence="16 17" key="1">
    <citation type="journal article" date="2014" name="Nature">
        <title>The genomic substrate for adaptive radiation in African cichlid fish.</title>
        <authorList>
            <person name="Brawand D."/>
            <person name="Wagner C.E."/>
            <person name="Li Y.I."/>
            <person name="Malinsky M."/>
            <person name="Keller I."/>
            <person name="Fan S."/>
            <person name="Simakov O."/>
            <person name="Ng A.Y."/>
            <person name="Lim Z.W."/>
            <person name="Bezault E."/>
            <person name="Turner-Maier J."/>
            <person name="Johnson J."/>
            <person name="Alcazar R."/>
            <person name="Noh H.J."/>
            <person name="Russell P."/>
            <person name="Aken B."/>
            <person name="Alfoldi J."/>
            <person name="Amemiya C."/>
            <person name="Azzouzi N."/>
            <person name="Baroiller J.F."/>
            <person name="Barloy-Hubler F."/>
            <person name="Berlin A."/>
            <person name="Bloomquist R."/>
            <person name="Carleton K.L."/>
            <person name="Conte M.A."/>
            <person name="D'Cotta H."/>
            <person name="Eshel O."/>
            <person name="Gaffney L."/>
            <person name="Galibert F."/>
            <person name="Gante H.F."/>
            <person name="Gnerre S."/>
            <person name="Greuter L."/>
            <person name="Guyon R."/>
            <person name="Haddad N.S."/>
            <person name="Haerty W."/>
            <person name="Harris R.M."/>
            <person name="Hofmann H.A."/>
            <person name="Hourlier T."/>
            <person name="Hulata G."/>
            <person name="Jaffe D.B."/>
            <person name="Lara M."/>
            <person name="Lee A.P."/>
            <person name="MacCallum I."/>
            <person name="Mwaiko S."/>
            <person name="Nikaido M."/>
            <person name="Nishihara H."/>
            <person name="Ozouf-Costaz C."/>
            <person name="Penman D.J."/>
            <person name="Przybylski D."/>
            <person name="Rakotomanga M."/>
            <person name="Renn S.C.P."/>
            <person name="Ribeiro F.J."/>
            <person name="Ron M."/>
            <person name="Salzburger W."/>
            <person name="Sanchez-Pulido L."/>
            <person name="Santos M.E."/>
            <person name="Searle S."/>
            <person name="Sharpe T."/>
            <person name="Swofford R."/>
            <person name="Tan F.J."/>
            <person name="Williams L."/>
            <person name="Young S."/>
            <person name="Yin S."/>
            <person name="Okada N."/>
            <person name="Kocher T.D."/>
            <person name="Miska E.A."/>
            <person name="Lander E.S."/>
            <person name="Venkatesh B."/>
            <person name="Fernald R.D."/>
            <person name="Meyer A."/>
            <person name="Ponting C.P."/>
            <person name="Streelman J.T."/>
            <person name="Lindblad-Toh K."/>
            <person name="Seehausen O."/>
            <person name="Di Palma F."/>
        </authorList>
    </citation>
    <scope>NUCLEOTIDE SEQUENCE</scope>
</reference>
<dbReference type="GO" id="GO:0007165">
    <property type="term" value="P:signal transduction"/>
    <property type="evidence" value="ECO:0007669"/>
    <property type="project" value="InterPro"/>
</dbReference>
<dbReference type="FunFam" id="1.25.40.530:FF:000001">
    <property type="entry name" value="Pleckstrin homology domain-containing family H member 2"/>
    <property type="match status" value="1"/>
</dbReference>
<dbReference type="STRING" id="106582.ENSMZEP00005001976"/>
<dbReference type="Gene3D" id="1.25.40.530">
    <property type="entry name" value="MyTH4 domain"/>
    <property type="match status" value="1"/>
</dbReference>
<dbReference type="GO" id="GO:0003774">
    <property type="term" value="F:cytoskeletal motor activity"/>
    <property type="evidence" value="ECO:0007669"/>
    <property type="project" value="UniProtKB-UniRule"/>
</dbReference>
<dbReference type="InterPro" id="IPR001609">
    <property type="entry name" value="Myosin_head_motor_dom-like"/>
</dbReference>
<dbReference type="Gene3D" id="1.20.5.190">
    <property type="match status" value="1"/>
</dbReference>
<dbReference type="SUPFAM" id="SSF47031">
    <property type="entry name" value="Second domain of FERM"/>
    <property type="match status" value="1"/>
</dbReference>
<dbReference type="Pfam" id="PF18597">
    <property type="entry name" value="SH3_19"/>
    <property type="match status" value="1"/>
</dbReference>
<feature type="region of interest" description="Disordered" evidence="10">
    <location>
        <begin position="926"/>
        <end position="1094"/>
    </location>
</feature>
<feature type="compositionally biased region" description="Basic residues" evidence="10">
    <location>
        <begin position="796"/>
        <end position="815"/>
    </location>
</feature>
<dbReference type="FunFam" id="3.40.850.10:FF:000008">
    <property type="entry name" value="Putative unconventional myosin-IXa"/>
    <property type="match status" value="1"/>
</dbReference>
<feature type="region of interest" description="Actin-binding" evidence="9">
    <location>
        <begin position="618"/>
        <end position="640"/>
    </location>
</feature>
<feature type="domain" description="FERM" evidence="12">
    <location>
        <begin position="1618"/>
        <end position="1961"/>
    </location>
</feature>
<dbReference type="Ensembl" id="ENSMZET00005002075.1">
    <property type="protein sequence ID" value="ENSMZEP00005001976.1"/>
    <property type="gene ID" value="ENSMZEG00005001497.1"/>
</dbReference>
<feature type="domain" description="MyTH4" evidence="14">
    <location>
        <begin position="1454"/>
        <end position="1613"/>
    </location>
</feature>
<dbReference type="GO" id="GO:0044295">
    <property type="term" value="C:axonal growth cone"/>
    <property type="evidence" value="ECO:0007669"/>
    <property type="project" value="Ensembl"/>
</dbReference>
<organism evidence="16 17">
    <name type="scientific">Maylandia zebra</name>
    <name type="common">zebra mbuna</name>
    <dbReference type="NCBI Taxonomy" id="106582"/>
    <lineage>
        <taxon>Eukaryota</taxon>
        <taxon>Metazoa</taxon>
        <taxon>Chordata</taxon>
        <taxon>Craniata</taxon>
        <taxon>Vertebrata</taxon>
        <taxon>Euteleostomi</taxon>
        <taxon>Actinopterygii</taxon>
        <taxon>Neopterygii</taxon>
        <taxon>Teleostei</taxon>
        <taxon>Neoteleostei</taxon>
        <taxon>Acanthomorphata</taxon>
        <taxon>Ovalentaria</taxon>
        <taxon>Cichlomorphae</taxon>
        <taxon>Cichliformes</taxon>
        <taxon>Cichlidae</taxon>
        <taxon>African cichlids</taxon>
        <taxon>Pseudocrenilabrinae</taxon>
        <taxon>Haplochromini</taxon>
        <taxon>Maylandia</taxon>
        <taxon>Maylandia zebra complex</taxon>
    </lineage>
</organism>
<dbReference type="InterPro" id="IPR036124">
    <property type="entry name" value="MYSc_Myo10"/>
</dbReference>
<evidence type="ECO:0000259" key="11">
    <source>
        <dbReference type="PROSITE" id="PS50003"/>
    </source>
</evidence>
<dbReference type="InterPro" id="IPR035963">
    <property type="entry name" value="FERM_2"/>
</dbReference>
<dbReference type="InterPro" id="IPR019749">
    <property type="entry name" value="Band_41_domain"/>
</dbReference>
<feature type="compositionally biased region" description="Pro residues" evidence="10">
    <location>
        <begin position="970"/>
        <end position="992"/>
    </location>
</feature>
<keyword evidence="8 9" id="KW-0009">Actin-binding</keyword>
<dbReference type="Gene3D" id="2.30.29.30">
    <property type="entry name" value="Pleckstrin-homology domain (PH domain)/Phosphotyrosine-binding domain (PTB)"/>
    <property type="match status" value="4"/>
</dbReference>
<dbReference type="Gene3D" id="1.20.5.170">
    <property type="match status" value="1"/>
</dbReference>
<evidence type="ECO:0000256" key="9">
    <source>
        <dbReference type="PROSITE-ProRule" id="PRU00782"/>
    </source>
</evidence>
<dbReference type="GO" id="GO:0016459">
    <property type="term" value="C:myosin complex"/>
    <property type="evidence" value="ECO:0007669"/>
    <property type="project" value="UniProtKB-KW"/>
</dbReference>
<feature type="compositionally biased region" description="Polar residues" evidence="10">
    <location>
        <begin position="1064"/>
        <end position="1081"/>
    </location>
</feature>
<sequence>MSEYRQWKNGARVWVREKEQLLPATVNSCGDGTLVVTTDYGEVFYLQQAEVTRERVYAMHQSSIDGVEDMSALAELHEAAIMHNLYQRYQKDCIYTNIGSILAAVNPYKQIPGLYDLERVDLYSKHHLGELPPHIFAVANECYRCIWKRHDSQCILISGESGAGKTESTKLLLQFLSVMSQNSAGTPPSEKSTRVEQAIVQSSPIMEAFGNAKTVYNNNSSRFGKFIQLHFSESGNIQGGCVIDCILNRVVRQNPGERNYHIFYALLAGASKEQKSLYFLEDPAESYHYLSQSGCLKDKSLNDKELFNSVMEALKVLEFTEEEIRDMFKLLSGVLQLGNIEFMTAGGAQITTKQVVTNASELLGLDAFQLSEVMTQRSIILRGEEICSPLTIEQAIDSRDSVAMALYSQCFSWIILKINQKIKGKENFKSIGILDIFGFENFEVNRFEQFNINYANEKLQEYFNKHIFSLEQLEYNREGVQWEAIDWMDNAECLDLIEKKLGLLALVNEESRFPKGTDFTLLEKLHSRHSTNPYYVKPRLADHQFGIKHYAGEVLYDVRGILEKNRDTFRDDILNMLKDSRLDFIYDLFEKVGSRNNEEKMGTARRKPTVSSQFRDSLHALMATLSVSNPFFIRCIKPNMEKTPNVFDPEVVLNQLRYSGMLETVKIRRAGFPVRRTFKDFFSRYKIILKEKVPTAGDDKKRTTDLLTKYDKTKKEWQLGKTKVFMKESLEQRLEKDRDEVRRQAAMIIRAHLLTFSAKKHFKRARASVVTLQKHLRRHIQRKRFVKQRKAAVVLQKHRRGQVARAHVRKLRGEKKKKEEEQKTKEEEEKEKTLGEGETEEAEGADAKVKPSEDETRQMEEILQLEREIERLQKKREDEVSQLCESSKQELQLRRDAELKRMKKEASRKATELIDLLNFGGVDPSLGAVGAKPAAEVKAPKGASTTRGASKEEDVDEGFHAEEDMLAGGIPPPPPLPPPGDGTTVPPPPPPPGEEEKKEPERKVSMVESLVDGEEPIYSMPADTESDYDQEEEEGSVTAGDDSSVSGSNRGSAAVADEEHPRKSTCTNASIESYRGSSDSYADSDDEHDGMMDTDEEVTNGRVTLLNGNGPPYFHGYLYMKGIDVFLCRCGHQILSTRPFFKLTIAHSVLFLCRNWKMRWFVLRDSKLMYYDNDSEEKLKGTIDIRAIVDNHEKENALNIVTDERTYQVFAESPEDASGWFNVLSKVRVCTPEQLLEMSHEQANPKNAVGTLDVGLIDSVCASDNPDRPNSFVIITANRVIHCNSDTPEEMHHWISLLQKPKGDARIDGQEFLVRGWLQKEMKTNAKSTSLKLKKRWFVLTHNSLDYYKSSEKNSSKMGTLVLNSLCSVIQPDERVHRETGYWNIIVYGRKHSYRLYTKMLNEAMRWTAAIQGVIDSKTPIETPTLQLIRDIKENSVNPEIVEQMYRRNPILRYTQHPLHAPLLPLPYGEVTSLQRQQGYASLQDEAVRVFNSLQEMETLADTVPIIQGILQTCQDLRPLRDEVYCQVIKQTNHVPQPNSPANRAHWHLLTCMSCTFLPSRAILRYLRFHLKRIRERYPGAEIERYATFIGESLKKTKTREFVPSQEEIAALLLRQEMSTTVYCHGGGSCKISINSHTTAGEVVEKLIRGLAMEESKNLFSLFEHNSFTDRALESRVIVADVLAKFERLAGSEEEEEEGEWKLYFKLYCFLDVESMPKEGVEFAFMFEQAHESLISGHFPASEETLQHLAALRLQYLHGDGAGRAGWSLGSVYPIGRLRNRILHSTKPGVGVTEKRKTPSFLDGTLRRSFKTGSLKKQKMEDEQMLEMWVKEETSATRTSVLEKWTRLQGMPQHQAMLKYMSIIKEWPGYGSTLFDVECKEGGFPHDLWLGVSADNVSVYKRGEPKPLETFQYEHITFFGASQPCTYKIIVDEREMYFETPLVGEITKIMRAYINMMVKKRCSIMSVSSVASAWVR</sequence>
<dbReference type="PROSITE" id="PS50200">
    <property type="entry name" value="RA"/>
    <property type="match status" value="1"/>
</dbReference>
<dbReference type="Pfam" id="PF00373">
    <property type="entry name" value="FERM_M"/>
    <property type="match status" value="1"/>
</dbReference>
<evidence type="ECO:0000256" key="8">
    <source>
        <dbReference type="ARBA" id="ARBA00023203"/>
    </source>
</evidence>
<dbReference type="Gene3D" id="1.20.80.10">
    <property type="match status" value="1"/>
</dbReference>
<dbReference type="GeneTree" id="ENSGT00940000164909"/>
<evidence type="ECO:0000256" key="5">
    <source>
        <dbReference type="ARBA" id="ARBA00022840"/>
    </source>
</evidence>
<evidence type="ECO:0000313" key="17">
    <source>
        <dbReference type="Proteomes" id="UP000265160"/>
    </source>
</evidence>
<proteinExistence type="inferred from homology"/>
<dbReference type="CDD" id="cd14473">
    <property type="entry name" value="FERM_B-lobe"/>
    <property type="match status" value="1"/>
</dbReference>
<keyword evidence="5 9" id="KW-0067">ATP-binding</keyword>
<dbReference type="PROSITE" id="PS50057">
    <property type="entry name" value="FERM_3"/>
    <property type="match status" value="1"/>
</dbReference>
<feature type="compositionally biased region" description="Basic and acidic residues" evidence="10">
    <location>
        <begin position="994"/>
        <end position="1005"/>
    </location>
</feature>
<dbReference type="FunFam" id="1.10.10.820:FF:000001">
    <property type="entry name" value="Myosin heavy chain"/>
    <property type="match status" value="1"/>
</dbReference>
<dbReference type="Pfam" id="PF00063">
    <property type="entry name" value="Myosin_head"/>
    <property type="match status" value="1"/>
</dbReference>
<dbReference type="InterPro" id="IPR040640">
    <property type="entry name" value="MyoX_N_SH3"/>
</dbReference>
<feature type="region of interest" description="Disordered" evidence="10">
    <location>
        <begin position="796"/>
        <end position="858"/>
    </location>
</feature>
<evidence type="ECO:0000259" key="12">
    <source>
        <dbReference type="PROSITE" id="PS50057"/>
    </source>
</evidence>
<keyword evidence="6 9" id="KW-0518">Myosin</keyword>
<dbReference type="PROSITE" id="PS51016">
    <property type="entry name" value="MYTH4"/>
    <property type="match status" value="1"/>
</dbReference>
<dbReference type="Pfam" id="PF00169">
    <property type="entry name" value="PH"/>
    <property type="match status" value="2"/>
</dbReference>
<evidence type="ECO:0000256" key="2">
    <source>
        <dbReference type="ARBA" id="ARBA00008314"/>
    </source>
</evidence>
<dbReference type="Gene3D" id="1.20.120.720">
    <property type="entry name" value="Myosin VI head, motor domain, U50 subdomain"/>
    <property type="match status" value="1"/>
</dbReference>
<feature type="compositionally biased region" description="Basic and acidic residues" evidence="10">
    <location>
        <begin position="816"/>
        <end position="835"/>
    </location>
</feature>
<dbReference type="InterPro" id="IPR000048">
    <property type="entry name" value="IQ_motif_EF-hand-BS"/>
</dbReference>
<dbReference type="Gene3D" id="1.20.58.530">
    <property type="match status" value="1"/>
</dbReference>
<dbReference type="Pfam" id="PF00784">
    <property type="entry name" value="MyTH4"/>
    <property type="match status" value="1"/>
</dbReference>
<evidence type="ECO:0000256" key="7">
    <source>
        <dbReference type="ARBA" id="ARBA00023175"/>
    </source>
</evidence>
<reference evidence="16" key="3">
    <citation type="submission" date="2025-09" db="UniProtKB">
        <authorList>
            <consortium name="Ensembl"/>
        </authorList>
    </citation>
    <scope>IDENTIFICATION</scope>
</reference>
<evidence type="ECO:0000313" key="16">
    <source>
        <dbReference type="Ensembl" id="ENSMZEP00005001976.1"/>
    </source>
</evidence>
<dbReference type="InterPro" id="IPR027417">
    <property type="entry name" value="P-loop_NTPase"/>
</dbReference>
<comment type="similarity">
    <text evidence="2 9">Belongs to the TRAFAC class myosin-kinesin ATPase superfamily. Myosin family.</text>
</comment>
<dbReference type="SUPFAM" id="SSF50729">
    <property type="entry name" value="PH domain-like"/>
    <property type="match status" value="3"/>
</dbReference>
<dbReference type="SMART" id="SM00295">
    <property type="entry name" value="B41"/>
    <property type="match status" value="1"/>
</dbReference>
<dbReference type="SMART" id="SM00015">
    <property type="entry name" value="IQ"/>
    <property type="match status" value="3"/>
</dbReference>
<comment type="subcellular location">
    <subcellularLocation>
        <location evidence="1">Cytoplasm</location>
    </subcellularLocation>
</comment>
<feature type="compositionally biased region" description="Polar residues" evidence="10">
    <location>
        <begin position="1041"/>
        <end position="1051"/>
    </location>
</feature>
<keyword evidence="3" id="KW-0963">Cytoplasm</keyword>
<dbReference type="CDD" id="cd13297">
    <property type="entry name" value="PH3_MyoX-like"/>
    <property type="match status" value="1"/>
</dbReference>
<dbReference type="CDD" id="cd17206">
    <property type="entry name" value="FERM_F1_Myosin-X"/>
    <property type="match status" value="1"/>
</dbReference>
<dbReference type="Pfam" id="PF16735">
    <property type="entry name" value="MYO10_CC"/>
    <property type="match status" value="1"/>
</dbReference>
<dbReference type="InterPro" id="IPR041797">
    <property type="entry name" value="MyoX_FERM_C"/>
</dbReference>
<feature type="compositionally biased region" description="Basic and acidic residues" evidence="10">
    <location>
        <begin position="949"/>
        <end position="963"/>
    </location>
</feature>
<dbReference type="InterPro" id="IPR001849">
    <property type="entry name" value="PH_domain"/>
</dbReference>
<evidence type="ECO:0000259" key="13">
    <source>
        <dbReference type="PROSITE" id="PS50200"/>
    </source>
</evidence>
<dbReference type="SMART" id="SM00139">
    <property type="entry name" value="MyTH4"/>
    <property type="match status" value="1"/>
</dbReference>